<evidence type="ECO:0000256" key="5">
    <source>
        <dbReference type="ARBA" id="ARBA00022837"/>
    </source>
</evidence>
<evidence type="ECO:0000259" key="10">
    <source>
        <dbReference type="PROSITE" id="PS50042"/>
    </source>
</evidence>
<evidence type="ECO:0000259" key="11">
    <source>
        <dbReference type="PROSITE" id="PS50222"/>
    </source>
</evidence>
<gene>
    <name evidence="12" type="ORF">GAYE_HPESCF16G0157</name>
</gene>
<keyword evidence="4" id="KW-0677">Repeat</keyword>
<dbReference type="Pfam" id="PF00027">
    <property type="entry name" value="cNMP_binding"/>
    <property type="match status" value="2"/>
</dbReference>
<dbReference type="CDD" id="cd00038">
    <property type="entry name" value="CAP_ED"/>
    <property type="match status" value="2"/>
</dbReference>
<dbReference type="SUPFAM" id="SSF47473">
    <property type="entry name" value="EF-hand"/>
    <property type="match status" value="1"/>
</dbReference>
<dbReference type="SUPFAM" id="SSF103506">
    <property type="entry name" value="Mitochondrial carrier"/>
    <property type="match status" value="1"/>
</dbReference>
<dbReference type="Proteomes" id="UP001300502">
    <property type="component" value="Unassembled WGS sequence"/>
</dbReference>
<evidence type="ECO:0000256" key="2">
    <source>
        <dbReference type="ARBA" id="ARBA00022448"/>
    </source>
</evidence>
<dbReference type="InterPro" id="IPR023395">
    <property type="entry name" value="MCP_dom_sf"/>
</dbReference>
<name>A0AAV9I4K6_9RHOD</name>
<keyword evidence="5" id="KW-0106">Calcium</keyword>
<dbReference type="EMBL" id="JANCYU010000003">
    <property type="protein sequence ID" value="KAK4522277.1"/>
    <property type="molecule type" value="Genomic_DNA"/>
</dbReference>
<dbReference type="SMART" id="SM00054">
    <property type="entry name" value="EFh"/>
    <property type="match status" value="2"/>
</dbReference>
<keyword evidence="9" id="KW-0175">Coiled coil</keyword>
<dbReference type="Pfam" id="PF05708">
    <property type="entry name" value="Peptidase_C92"/>
    <property type="match status" value="1"/>
</dbReference>
<feature type="coiled-coil region" evidence="9">
    <location>
        <begin position="170"/>
        <end position="197"/>
    </location>
</feature>
<dbReference type="InterPro" id="IPR018490">
    <property type="entry name" value="cNMP-bd_dom_sf"/>
</dbReference>
<dbReference type="PROSITE" id="PS50920">
    <property type="entry name" value="SOLCAR"/>
    <property type="match status" value="3"/>
</dbReference>
<keyword evidence="7 8" id="KW-0472">Membrane</keyword>
<evidence type="ECO:0000256" key="7">
    <source>
        <dbReference type="ARBA" id="ARBA00023136"/>
    </source>
</evidence>
<feature type="repeat" description="Solcar" evidence="8">
    <location>
        <begin position="784"/>
        <end position="876"/>
    </location>
</feature>
<feature type="domain" description="Cyclic nucleotide-binding" evidence="10">
    <location>
        <begin position="308"/>
        <end position="406"/>
    </location>
</feature>
<evidence type="ECO:0000313" key="13">
    <source>
        <dbReference type="Proteomes" id="UP001300502"/>
    </source>
</evidence>
<dbReference type="SUPFAM" id="SSF54001">
    <property type="entry name" value="Cysteine proteinases"/>
    <property type="match status" value="1"/>
</dbReference>
<evidence type="ECO:0000256" key="9">
    <source>
        <dbReference type="SAM" id="Coils"/>
    </source>
</evidence>
<sequence>MKEHKDLVVNLPPGLDSGDLVLFNRRCLSMSPYGALICGLSKFFSKSRWDHVGLIVRKEDGNLYLLEANLSGVKLRPLEERLKRSHSHEIAIRRLSIVRTEAFRKKLLDFVDRTINLPYETSTSSLLSTVIDPVDKQERERLHALLLEKRTQLNEIDLELKEGALTAFQRRSLQAERARVAGNLEALEARLKQVMKDKSPFEGKEDLTRVFCSELVAAAYQHLGLLDQYPPAGGYAPKDFSSEQTDSAALLLLKGAQLSDEIFVRGNEETNKRSYSLIESYADLPPSPDSRLLIRDVLKRTPIDSMIVDEYRRSHFISSFRSKVVEAGEVIFHQGDYGDAFYIVESGRLDRFVSKDGGDSVLVSTIGPGTAFGLYGLMYNTTRAATIRARERCLLWKMDRPTYERFAVDFASSKTLKTYIERRKLQRVVRNHFLFRHLDRISSQELASFFTVKFMPGEIIFEQGQPGDNFYIIKSGEVERLIKHPEDEKESIVGTLRPGQSFGELSLMFDSPRGSTTRAKTEVECWAISAENFQRLHLGSGANYLHRIFVQYASVELNKTRYMTTEDLMRFAQVYRLDPKERHRLTFILLALVTNNRRRDWDKSSYFLRAGSPLTDSAKNQFVKGTGALESRDILIDFWEFVRFDILINQPEAELEAAFRLLDRNNNGTIGLDEYQDFISRYSQFDPDALKLFEEKDGILRKLFGRNGNRLVSFEEFSNVAHEILPQSLVEDIRKLSQYILQESTTTSKDTIEEQTSVELIKEKFLKLSSFGTFPQFNWKESLQVDPTHFIAVTIASGLSRTAVAPLERLKILMQIQRVPGYENEDSFIRSFSQSFSRMLVRDGMRGMFRGNGVNVARIVPVTFIQLSSLNTLTKWYHMVKTEQSSATLSSWETLVFAGTAGCIATIAAYPLDLMHTLLSVQNRRYHPYRGIYDGIRKIYYSQGFRGLYRGLLPSLLGVFPYVGVSFVVYESGRPWLPSQNDDYGRPLKSATILMGGIASFAGQVISYPMDTCRRCVQVEYAPSRPYSIWNVLHGLYQQGGLRRFYRGFLPNTLKILPGATVSFFAYEYCRNFVSEISKVHGIVSHSGKTTGVG</sequence>
<evidence type="ECO:0000256" key="3">
    <source>
        <dbReference type="ARBA" id="ARBA00022692"/>
    </source>
</evidence>
<dbReference type="InterPro" id="IPR018247">
    <property type="entry name" value="EF_Hand_1_Ca_BS"/>
</dbReference>
<dbReference type="InterPro" id="IPR018108">
    <property type="entry name" value="MCP_transmembrane"/>
</dbReference>
<evidence type="ECO:0000256" key="1">
    <source>
        <dbReference type="ARBA" id="ARBA00004448"/>
    </source>
</evidence>
<evidence type="ECO:0000256" key="4">
    <source>
        <dbReference type="ARBA" id="ARBA00022737"/>
    </source>
</evidence>
<keyword evidence="6" id="KW-1133">Transmembrane helix</keyword>
<evidence type="ECO:0000313" key="12">
    <source>
        <dbReference type="EMBL" id="KAK4522277.1"/>
    </source>
</evidence>
<dbReference type="AlphaFoldDB" id="A0AAV9I4K6"/>
<dbReference type="PRINTS" id="PR00926">
    <property type="entry name" value="MITOCARRIER"/>
</dbReference>
<dbReference type="CDD" id="cd00051">
    <property type="entry name" value="EFh"/>
    <property type="match status" value="1"/>
</dbReference>
<feature type="domain" description="EF-hand" evidence="11">
    <location>
        <begin position="650"/>
        <end position="685"/>
    </location>
</feature>
<accession>A0AAV9I4K6</accession>
<dbReference type="InterPro" id="IPR002048">
    <property type="entry name" value="EF_hand_dom"/>
</dbReference>
<protein>
    <submittedName>
        <fullName evidence="12">Uncharacterized protein</fullName>
    </submittedName>
</protein>
<dbReference type="PANTHER" id="PTHR24089">
    <property type="entry name" value="SOLUTE CARRIER FAMILY 25"/>
    <property type="match status" value="1"/>
</dbReference>
<dbReference type="InterPro" id="IPR038765">
    <property type="entry name" value="Papain-like_cys_pep_sf"/>
</dbReference>
<dbReference type="PROSITE" id="PS50222">
    <property type="entry name" value="EF_HAND_2"/>
    <property type="match status" value="1"/>
</dbReference>
<dbReference type="Gene3D" id="1.50.40.10">
    <property type="entry name" value="Mitochondrial carrier domain"/>
    <property type="match status" value="1"/>
</dbReference>
<keyword evidence="3 8" id="KW-0812">Transmembrane</keyword>
<dbReference type="Pfam" id="PF00153">
    <property type="entry name" value="Mito_carr"/>
    <property type="match status" value="3"/>
</dbReference>
<dbReference type="GO" id="GO:0005743">
    <property type="term" value="C:mitochondrial inner membrane"/>
    <property type="evidence" value="ECO:0007669"/>
    <property type="project" value="UniProtKB-SubCell"/>
</dbReference>
<evidence type="ECO:0000256" key="8">
    <source>
        <dbReference type="PROSITE-ProRule" id="PRU00282"/>
    </source>
</evidence>
<dbReference type="InterPro" id="IPR011992">
    <property type="entry name" value="EF-hand-dom_pair"/>
</dbReference>
<dbReference type="Gene3D" id="1.10.238.10">
    <property type="entry name" value="EF-hand"/>
    <property type="match status" value="1"/>
</dbReference>
<dbReference type="InterPro" id="IPR000595">
    <property type="entry name" value="cNMP-bd_dom"/>
</dbReference>
<feature type="repeat" description="Solcar" evidence="8">
    <location>
        <begin position="991"/>
        <end position="1073"/>
    </location>
</feature>
<keyword evidence="2" id="KW-0813">Transport</keyword>
<dbReference type="PROSITE" id="PS00018">
    <property type="entry name" value="EF_HAND_1"/>
    <property type="match status" value="1"/>
</dbReference>
<dbReference type="InterPro" id="IPR014710">
    <property type="entry name" value="RmlC-like_jellyroll"/>
</dbReference>
<dbReference type="Gene3D" id="2.60.120.10">
    <property type="entry name" value="Jelly Rolls"/>
    <property type="match status" value="2"/>
</dbReference>
<dbReference type="Gene3D" id="3.90.1720.10">
    <property type="entry name" value="endopeptidase domain like (from Nostoc punctiforme)"/>
    <property type="match status" value="1"/>
</dbReference>
<keyword evidence="13" id="KW-1185">Reference proteome</keyword>
<reference evidence="12 13" key="1">
    <citation type="submission" date="2022-07" db="EMBL/GenBank/DDBJ databases">
        <title>Genome-wide signatures of adaptation to extreme environments.</title>
        <authorList>
            <person name="Cho C.H."/>
            <person name="Yoon H.S."/>
        </authorList>
    </citation>
    <scope>NUCLEOTIDE SEQUENCE [LARGE SCALE GENOMIC DNA]</scope>
    <source>
        <strain evidence="12 13">108.79 E11</strain>
    </source>
</reference>
<dbReference type="SMART" id="SM00100">
    <property type="entry name" value="cNMP"/>
    <property type="match status" value="2"/>
</dbReference>
<dbReference type="InterPro" id="IPR002067">
    <property type="entry name" value="MCP"/>
</dbReference>
<dbReference type="PROSITE" id="PS50042">
    <property type="entry name" value="CNMP_BINDING_3"/>
    <property type="match status" value="2"/>
</dbReference>
<feature type="repeat" description="Solcar" evidence="8">
    <location>
        <begin position="893"/>
        <end position="976"/>
    </location>
</feature>
<comment type="subcellular location">
    <subcellularLocation>
        <location evidence="1">Mitochondrion inner membrane</location>
        <topology evidence="1">Multi-pass membrane protein</topology>
    </subcellularLocation>
</comment>
<dbReference type="GO" id="GO:0055085">
    <property type="term" value="P:transmembrane transport"/>
    <property type="evidence" value="ECO:0007669"/>
    <property type="project" value="InterPro"/>
</dbReference>
<evidence type="ECO:0000256" key="6">
    <source>
        <dbReference type="ARBA" id="ARBA00022989"/>
    </source>
</evidence>
<feature type="domain" description="Cyclic nucleotide-binding" evidence="10">
    <location>
        <begin position="434"/>
        <end position="536"/>
    </location>
</feature>
<comment type="caution">
    <text evidence="12">The sequence shown here is derived from an EMBL/GenBank/DDBJ whole genome shotgun (WGS) entry which is preliminary data.</text>
</comment>
<organism evidence="12 13">
    <name type="scientific">Galdieria yellowstonensis</name>
    <dbReference type="NCBI Taxonomy" id="3028027"/>
    <lineage>
        <taxon>Eukaryota</taxon>
        <taxon>Rhodophyta</taxon>
        <taxon>Bangiophyceae</taxon>
        <taxon>Galdieriales</taxon>
        <taxon>Galdieriaceae</taxon>
        <taxon>Galdieria</taxon>
    </lineage>
</organism>
<proteinExistence type="predicted"/>
<dbReference type="SUPFAM" id="SSF51206">
    <property type="entry name" value="cAMP-binding domain-like"/>
    <property type="match status" value="2"/>
</dbReference>
<dbReference type="InterPro" id="IPR024453">
    <property type="entry name" value="Peptidase_C92"/>
</dbReference>
<dbReference type="GO" id="GO:0005509">
    <property type="term" value="F:calcium ion binding"/>
    <property type="evidence" value="ECO:0007669"/>
    <property type="project" value="InterPro"/>
</dbReference>